<organism evidence="2">
    <name type="scientific">Eremomyces bilateralis CBS 781.70</name>
    <dbReference type="NCBI Taxonomy" id="1392243"/>
    <lineage>
        <taxon>Eukaryota</taxon>
        <taxon>Fungi</taxon>
        <taxon>Dikarya</taxon>
        <taxon>Ascomycota</taxon>
        <taxon>Pezizomycotina</taxon>
        <taxon>Dothideomycetes</taxon>
        <taxon>Dothideomycetes incertae sedis</taxon>
        <taxon>Eremomycetales</taxon>
        <taxon>Eremomycetaceae</taxon>
        <taxon>Eremomyces</taxon>
    </lineage>
</organism>
<sequence length="393" mass="42551">MAFGQSTVPLGPVRAINNHDAPLPVHAINHHDAPLPDYNSLTSQEQAELRASDRDVFSDDYEAPPPPPTYADSTGNRPSYSPPTNIKEKDPSWLAPPPDDSLYGAQPAPAPTATSSRSPAPSIRSVVTTDPGTFVPGHVLKVSSLGISLVRLPVRYSELEIPIQREDGSSAYMSLRETKATGNSVLMRNDSVGANGQINARLVATTEYNFGPSKHPVIRCMPMGSSGFSRPSAPTSPGQASTDWQNVWEQGKEGVEVLGTGKWTRKTYGFTSPEGGAFEWRYVQERDASGQQQLTIALVMLQNRSQYEGGNARKGKGPEGVTVAQLVRNEDTRPPGVSKNNAGNGGNLVFHRDAPKYISEELVVATCLVMLKKEVDRRRMVQYMMLGAAVVIL</sequence>
<keyword evidence="3" id="KW-1185">Reference proteome</keyword>
<dbReference type="GeneID" id="54419976"/>
<reference evidence="2 4" key="1">
    <citation type="submission" date="2020-01" db="EMBL/GenBank/DDBJ databases">
        <authorList>
            <consortium name="DOE Joint Genome Institute"/>
            <person name="Haridas S."/>
            <person name="Albert R."/>
            <person name="Binder M."/>
            <person name="Bloem J."/>
            <person name="Labutti K."/>
            <person name="Salamov A."/>
            <person name="Andreopoulos B."/>
            <person name="Baker S.E."/>
            <person name="Barry K."/>
            <person name="Bills G."/>
            <person name="Bluhm B.H."/>
            <person name="Cannon C."/>
            <person name="Castanera R."/>
            <person name="Culley D.E."/>
            <person name="Daum C."/>
            <person name="Ezra D."/>
            <person name="Gonzalez J.B."/>
            <person name="Henrissat B."/>
            <person name="Kuo A."/>
            <person name="Liang C."/>
            <person name="Lipzen A."/>
            <person name="Lutzoni F."/>
            <person name="Magnuson J."/>
            <person name="Mondo S."/>
            <person name="Nolan M."/>
            <person name="Ohm R."/>
            <person name="Pangilinan J."/>
            <person name="Park H.-J."/>
            <person name="Ramirez L."/>
            <person name="Alfaro M."/>
            <person name="Sun H."/>
            <person name="Tritt A."/>
            <person name="Yoshinaga Y."/>
            <person name="Zwiers L.-H."/>
            <person name="Turgeon B.G."/>
            <person name="Goodwin S.B."/>
            <person name="Spatafora J.W."/>
            <person name="Crous P.W."/>
            <person name="Grigoriev I.V."/>
        </authorList>
    </citation>
    <scope>NUCLEOTIDE SEQUENCE</scope>
    <source>
        <strain evidence="2 4">CBS 781.70</strain>
    </source>
</reference>
<dbReference type="Proteomes" id="UP000504638">
    <property type="component" value="Unplaced"/>
</dbReference>
<feature type="region of interest" description="Disordered" evidence="1">
    <location>
        <begin position="24"/>
        <end position="125"/>
    </location>
</feature>
<accession>A0A6G1G540</accession>
<dbReference type="OrthoDB" id="5325862at2759"/>
<protein>
    <submittedName>
        <fullName evidence="2 4">Uncharacterized protein</fullName>
    </submittedName>
</protein>
<evidence type="ECO:0000313" key="2">
    <source>
        <dbReference type="EMBL" id="KAF1813046.1"/>
    </source>
</evidence>
<proteinExistence type="predicted"/>
<feature type="compositionally biased region" description="Low complexity" evidence="1">
    <location>
        <begin position="105"/>
        <end position="125"/>
    </location>
</feature>
<gene>
    <name evidence="2 4" type="ORF">P152DRAFT_458214</name>
</gene>
<reference evidence="4" key="3">
    <citation type="submission" date="2025-04" db="UniProtKB">
        <authorList>
            <consortium name="RefSeq"/>
        </authorList>
    </citation>
    <scope>IDENTIFICATION</scope>
    <source>
        <strain evidence="4">CBS 781.70</strain>
    </source>
</reference>
<feature type="compositionally biased region" description="Polar residues" evidence="1">
    <location>
        <begin position="71"/>
        <end position="84"/>
    </location>
</feature>
<feature type="compositionally biased region" description="Basic and acidic residues" evidence="1">
    <location>
        <begin position="47"/>
        <end position="57"/>
    </location>
</feature>
<evidence type="ECO:0000256" key="1">
    <source>
        <dbReference type="SAM" id="MobiDB-lite"/>
    </source>
</evidence>
<dbReference type="AlphaFoldDB" id="A0A6G1G540"/>
<dbReference type="RefSeq" id="XP_033534677.1">
    <property type="nucleotide sequence ID" value="XM_033679406.1"/>
</dbReference>
<dbReference type="EMBL" id="ML975156">
    <property type="protein sequence ID" value="KAF1813046.1"/>
    <property type="molecule type" value="Genomic_DNA"/>
</dbReference>
<name>A0A6G1G540_9PEZI</name>
<reference evidence="4" key="2">
    <citation type="submission" date="2020-04" db="EMBL/GenBank/DDBJ databases">
        <authorList>
            <consortium name="NCBI Genome Project"/>
        </authorList>
    </citation>
    <scope>NUCLEOTIDE SEQUENCE</scope>
    <source>
        <strain evidence="4">CBS 781.70</strain>
    </source>
</reference>
<evidence type="ECO:0000313" key="3">
    <source>
        <dbReference type="Proteomes" id="UP000504638"/>
    </source>
</evidence>
<evidence type="ECO:0000313" key="4">
    <source>
        <dbReference type="RefSeq" id="XP_033534677.1"/>
    </source>
</evidence>